<feature type="compositionally biased region" description="Basic residues" evidence="2">
    <location>
        <begin position="300"/>
        <end position="309"/>
    </location>
</feature>
<reference evidence="4" key="1">
    <citation type="journal article" date="2019" name="Int. J. Syst. Evol. Microbiol.">
        <title>The Global Catalogue of Microorganisms (GCM) 10K type strain sequencing project: providing services to taxonomists for standard genome sequencing and annotation.</title>
        <authorList>
            <consortium name="The Broad Institute Genomics Platform"/>
            <consortium name="The Broad Institute Genome Sequencing Center for Infectious Disease"/>
            <person name="Wu L."/>
            <person name="Ma J."/>
        </authorList>
    </citation>
    <scope>NUCLEOTIDE SEQUENCE [LARGE SCALE GENOMIC DNA]</scope>
    <source>
        <strain evidence="4">CCM 8749</strain>
    </source>
</reference>
<organism evidence="3 4">
    <name type="scientific">Marinicrinis lubricantis</name>
    <dbReference type="NCBI Taxonomy" id="2086470"/>
    <lineage>
        <taxon>Bacteria</taxon>
        <taxon>Bacillati</taxon>
        <taxon>Bacillota</taxon>
        <taxon>Bacilli</taxon>
        <taxon>Bacillales</taxon>
        <taxon>Paenibacillaceae</taxon>
    </lineage>
</organism>
<evidence type="ECO:0000313" key="4">
    <source>
        <dbReference type="Proteomes" id="UP001596250"/>
    </source>
</evidence>
<dbReference type="EMBL" id="JBHSQV010000147">
    <property type="protein sequence ID" value="MFC5987008.1"/>
    <property type="molecule type" value="Genomic_DNA"/>
</dbReference>
<keyword evidence="4" id="KW-1185">Reference proteome</keyword>
<feature type="region of interest" description="Disordered" evidence="2">
    <location>
        <begin position="254"/>
        <end position="329"/>
    </location>
</feature>
<feature type="compositionally biased region" description="Basic and acidic residues" evidence="2">
    <location>
        <begin position="279"/>
        <end position="299"/>
    </location>
</feature>
<accession>A0ABW1IPN0</accession>
<evidence type="ECO:0000256" key="1">
    <source>
        <dbReference type="ARBA" id="ARBA00022596"/>
    </source>
</evidence>
<dbReference type="PANTHER" id="PTHR36566:SF1">
    <property type="entry name" value="PYRIDINIUM-3,5-BISTHIOCARBOXYLIC ACID MONONUCLEOTIDE NICKEL INSERTION PROTEIN"/>
    <property type="match status" value="1"/>
</dbReference>
<dbReference type="Proteomes" id="UP001596250">
    <property type="component" value="Unassembled WGS sequence"/>
</dbReference>
<keyword evidence="1" id="KW-0533">Nickel</keyword>
<protein>
    <submittedName>
        <fullName evidence="3">LarC family nickel insertion protein</fullName>
    </submittedName>
</protein>
<evidence type="ECO:0000313" key="3">
    <source>
        <dbReference type="EMBL" id="MFC5987008.1"/>
    </source>
</evidence>
<dbReference type="Pfam" id="PF01969">
    <property type="entry name" value="Ni_insertion"/>
    <property type="match status" value="1"/>
</dbReference>
<dbReference type="RefSeq" id="WP_379894330.1">
    <property type="nucleotide sequence ID" value="NZ_CBCSCT010000058.1"/>
</dbReference>
<comment type="caution">
    <text evidence="3">The sequence shown here is derived from an EMBL/GenBank/DDBJ whole genome shotgun (WGS) entry which is preliminary data.</text>
</comment>
<dbReference type="InterPro" id="IPR002822">
    <property type="entry name" value="Ni_insertion"/>
</dbReference>
<name>A0ABW1IPN0_9BACL</name>
<feature type="compositionally biased region" description="Basic residues" evidence="2">
    <location>
        <begin position="258"/>
        <end position="278"/>
    </location>
</feature>
<feature type="compositionally biased region" description="Basic and acidic residues" evidence="2">
    <location>
        <begin position="310"/>
        <end position="320"/>
    </location>
</feature>
<gene>
    <name evidence="3" type="ORF">ACFPXP_11350</name>
</gene>
<proteinExistence type="predicted"/>
<dbReference type="PANTHER" id="PTHR36566">
    <property type="entry name" value="NICKEL INSERTION PROTEIN-RELATED"/>
    <property type="match status" value="1"/>
</dbReference>
<sequence length="329" mass="36808">MRAIYLDCFSGISGDMTLAALADAGADMDYVVRELQKLPLDPYELKQYTVNKRGITAVKVDVELSKEHPPVHHRHYRDIVHMIQAAEFNPEVERHALSIFEKIGIAEGKIHGLSLDKVHFHEVGAVDSIVDAVGVALALHTLQVEAVISSPIPTGYGFVRCDHGLYPVPAPATLEMLKGIPIAHTVHRSELTTPTGAGIVSALVSHFLASIPSMKIEKIGYGAGSRDLPDQPNVLRVLIGELSKNELDRCVHREQHHLQHSHHHGHTHGHGNHHHDHGHSHEHDHDHEHNHHHDHEHHDHSHSHEHHEHHHESSDEGSGHDHHHHDHDK</sequence>
<evidence type="ECO:0000256" key="2">
    <source>
        <dbReference type="SAM" id="MobiDB-lite"/>
    </source>
</evidence>